<protein>
    <submittedName>
        <fullName evidence="2">Uncharacterized protein</fullName>
    </submittedName>
</protein>
<evidence type="ECO:0000313" key="1">
    <source>
        <dbReference type="CGD" id="CAL0000193902"/>
    </source>
</evidence>
<name>A0A1D8PJV7_CANAL</name>
<dbReference type="GeneID" id="3645654"/>
<dbReference type="CGD" id="CAL0000193902">
    <property type="gene designation" value="orf19.14219"/>
</dbReference>
<dbReference type="EMBL" id="CP017625">
    <property type="protein sequence ID" value="AOW28390.1"/>
    <property type="molecule type" value="Genomic_DNA"/>
</dbReference>
<dbReference type="PeptideAtlas" id="A0A1D8PJV7"/>
<evidence type="ECO:0000313" key="2">
    <source>
        <dbReference type="EMBL" id="AOW28390.1"/>
    </source>
</evidence>
<proteinExistence type="predicted"/>
<dbReference type="VEuPathDB" id="FungiDB:C3_03620C_A"/>
<dbReference type="InParanoid" id="A0A1D8PJV7"/>
<reference evidence="2 3" key="3">
    <citation type="journal article" date="2013" name="Genome Biol.">
        <title>Assembly of a phased diploid Candida albicans genome facilitates allele-specific measurements and provides a simple model for repeat and indel structure.</title>
        <authorList>
            <person name="Muzzey D."/>
            <person name="Schwartz K."/>
            <person name="Weissman J.S."/>
            <person name="Sherlock G."/>
        </authorList>
    </citation>
    <scope>NUCLEOTIDE SEQUENCE [LARGE SCALE GENOMIC DNA]</scope>
    <source>
        <strain evidence="3">SC5314 / ATCC MYA-2876</strain>
    </source>
</reference>
<reference evidence="2 3" key="1">
    <citation type="journal article" date="2004" name="Proc. Natl. Acad. Sci. U.S.A.">
        <title>The diploid genome sequence of Candida albicans.</title>
        <authorList>
            <person name="Jones T."/>
            <person name="Federspiel N.A."/>
            <person name="Chibana H."/>
            <person name="Dungan J."/>
            <person name="Kalman S."/>
            <person name="Magee B.B."/>
            <person name="Newport G."/>
            <person name="Thorstenson Y.R."/>
            <person name="Agabian N."/>
            <person name="Magee P.T."/>
            <person name="Davis R.W."/>
            <person name="Scherer S."/>
        </authorList>
    </citation>
    <scope>NUCLEOTIDE SEQUENCE [LARGE SCALE GENOMIC DNA]</scope>
    <source>
        <strain evidence="3">SC5314 / ATCC MYA-2876</strain>
    </source>
</reference>
<keyword evidence="3" id="KW-1185">Reference proteome</keyword>
<dbReference type="AlphaFoldDB" id="A0A1D8PJV7"/>
<dbReference type="RefSeq" id="XP_712758.2">
    <property type="nucleotide sequence ID" value="XM_707665.2"/>
</dbReference>
<reference evidence="2 3" key="2">
    <citation type="journal article" date="2007" name="Genome Biol.">
        <title>Assembly of the Candida albicans genome into sixteen supercontigs aligned on the eight chromosomes.</title>
        <authorList>
            <person name="van het Hoog M."/>
            <person name="Rast T.J."/>
            <person name="Martchenko M."/>
            <person name="Grindle S."/>
            <person name="Dignard D."/>
            <person name="Hogues H."/>
            <person name="Cuomo C."/>
            <person name="Berriman M."/>
            <person name="Scherer S."/>
            <person name="Magee B.B."/>
            <person name="Whiteway M."/>
            <person name="Chibana H."/>
            <person name="Nantel A."/>
            <person name="Magee P.T."/>
        </authorList>
    </citation>
    <scope>GENOME REANNOTATION</scope>
    <source>
        <strain evidence="3">SC5314 / ATCC MYA-2876</strain>
    </source>
</reference>
<accession>A0A1D8PJV7</accession>
<evidence type="ECO:0000313" key="3">
    <source>
        <dbReference type="Proteomes" id="UP000000559"/>
    </source>
</evidence>
<sequence length="102" mass="12341">MCHPSFKLLCSYQLNLQNTVEFAERESQKKQWSHVGRVRSANQCWFFFFRDPNRFVYCQEEIHCGQNYCGKSCYCQYYPAITDILQKKILEYLSKKITIQQY</sequence>
<gene>
    <name evidence="2" type="ordered locus">CAALFM_C303620CA</name>
    <name evidence="1" type="ordered locus">orf19.14219</name>
</gene>
<organism evidence="2 3">
    <name type="scientific">Candida albicans (strain SC5314 / ATCC MYA-2876)</name>
    <name type="common">Yeast</name>
    <dbReference type="NCBI Taxonomy" id="237561"/>
    <lineage>
        <taxon>Eukaryota</taxon>
        <taxon>Fungi</taxon>
        <taxon>Dikarya</taxon>
        <taxon>Ascomycota</taxon>
        <taxon>Saccharomycotina</taxon>
        <taxon>Pichiomycetes</taxon>
        <taxon>Debaryomycetaceae</taxon>
        <taxon>Candida/Lodderomyces clade</taxon>
        <taxon>Candida</taxon>
    </lineage>
</organism>
<dbReference type="KEGG" id="cal:CAALFM_C303620CA"/>
<dbReference type="Proteomes" id="UP000000559">
    <property type="component" value="Chromosome 3"/>
</dbReference>